<dbReference type="PANTHER" id="PTHR10434">
    <property type="entry name" value="1-ACYL-SN-GLYCEROL-3-PHOSPHATE ACYLTRANSFERASE"/>
    <property type="match status" value="1"/>
</dbReference>
<organism evidence="4 5">
    <name type="scientific">Streptomyces katrae</name>
    <dbReference type="NCBI Taxonomy" id="68223"/>
    <lineage>
        <taxon>Bacteria</taxon>
        <taxon>Bacillati</taxon>
        <taxon>Actinomycetota</taxon>
        <taxon>Actinomycetes</taxon>
        <taxon>Kitasatosporales</taxon>
        <taxon>Streptomycetaceae</taxon>
        <taxon>Streptomyces</taxon>
    </lineage>
</organism>
<dbReference type="GO" id="GO:0006654">
    <property type="term" value="P:phosphatidic acid biosynthetic process"/>
    <property type="evidence" value="ECO:0007669"/>
    <property type="project" value="TreeGrafter"/>
</dbReference>
<name>A0A0F4K069_9ACTN</name>
<evidence type="ECO:0000259" key="3">
    <source>
        <dbReference type="SMART" id="SM00563"/>
    </source>
</evidence>
<dbReference type="SUPFAM" id="SSF69593">
    <property type="entry name" value="Glycerol-3-phosphate (1)-acyltransferase"/>
    <property type="match status" value="1"/>
</dbReference>
<evidence type="ECO:0000313" key="4">
    <source>
        <dbReference type="EMBL" id="KJY39333.1"/>
    </source>
</evidence>
<dbReference type="AlphaFoldDB" id="A0A0F4K069"/>
<keyword evidence="5" id="KW-1185">Reference proteome</keyword>
<feature type="domain" description="Phospholipid/glycerol acyltransferase" evidence="3">
    <location>
        <begin position="34"/>
        <end position="153"/>
    </location>
</feature>
<dbReference type="GO" id="GO:0003841">
    <property type="term" value="F:1-acylglycerol-3-phosphate O-acyltransferase activity"/>
    <property type="evidence" value="ECO:0007669"/>
    <property type="project" value="TreeGrafter"/>
</dbReference>
<accession>A0A0F4K069</accession>
<comment type="caution">
    <text evidence="4">The sequence shown here is derived from an EMBL/GenBank/DDBJ whole genome shotgun (WGS) entry which is preliminary data.</text>
</comment>
<dbReference type="Pfam" id="PF01553">
    <property type="entry name" value="Acyltransferase"/>
    <property type="match status" value="1"/>
</dbReference>
<dbReference type="GO" id="GO:0005886">
    <property type="term" value="C:plasma membrane"/>
    <property type="evidence" value="ECO:0007669"/>
    <property type="project" value="TreeGrafter"/>
</dbReference>
<dbReference type="SMART" id="SM00563">
    <property type="entry name" value="PlsC"/>
    <property type="match status" value="1"/>
</dbReference>
<proteinExistence type="predicted"/>
<dbReference type="Proteomes" id="UP000033551">
    <property type="component" value="Unassembled WGS sequence"/>
</dbReference>
<evidence type="ECO:0000256" key="2">
    <source>
        <dbReference type="ARBA" id="ARBA00023315"/>
    </source>
</evidence>
<dbReference type="EMBL" id="JZWV01000024">
    <property type="protein sequence ID" value="KJY39333.1"/>
    <property type="molecule type" value="Genomic_DNA"/>
</dbReference>
<gene>
    <name evidence="4" type="ORF">VR44_01910</name>
</gene>
<reference evidence="4 5" key="1">
    <citation type="submission" date="2015-02" db="EMBL/GenBank/DDBJ databases">
        <authorList>
            <person name="Ju K.-S."/>
            <person name="Doroghazi J.R."/>
            <person name="Metcalf W."/>
        </authorList>
    </citation>
    <scope>NUCLEOTIDE SEQUENCE [LARGE SCALE GENOMIC DNA]</scope>
    <source>
        <strain evidence="4 5">NRRL ISP-5550</strain>
    </source>
</reference>
<dbReference type="PANTHER" id="PTHR10434:SF11">
    <property type="entry name" value="1-ACYL-SN-GLYCEROL-3-PHOSPHATE ACYLTRANSFERASE"/>
    <property type="match status" value="1"/>
</dbReference>
<sequence>MFRSMLRAVLALLLRLVFRPRISGLGNIPDSGPCIIAANHLSFCDHVLISLMAKRPVWFIGKAERLDGTGLRDRLRVKLLHVLGFVPVKRDGGAGGVDALKRAEEVLREGRIFGIHPEGTRSPDGRVYRGRAGVGWLALATGAPVVPCGLAGTDRVQPLGRLMWRVTRFDMHFGSPMTFPEFAGREGDYKVRRLVTDSVMEQVHTLAGLEYVHRYAPRSTPPAEATAGG</sequence>
<evidence type="ECO:0000256" key="1">
    <source>
        <dbReference type="ARBA" id="ARBA00022679"/>
    </source>
</evidence>
<dbReference type="OrthoDB" id="9808424at2"/>
<protein>
    <recommendedName>
        <fullName evidence="3">Phospholipid/glycerol acyltransferase domain-containing protein</fullName>
    </recommendedName>
</protein>
<evidence type="ECO:0000313" key="5">
    <source>
        <dbReference type="Proteomes" id="UP000033551"/>
    </source>
</evidence>
<dbReference type="InterPro" id="IPR002123">
    <property type="entry name" value="Plipid/glycerol_acylTrfase"/>
</dbReference>
<keyword evidence="2" id="KW-0012">Acyltransferase</keyword>
<keyword evidence="1" id="KW-0808">Transferase</keyword>
<dbReference type="CDD" id="cd07989">
    <property type="entry name" value="LPLAT_AGPAT-like"/>
    <property type="match status" value="1"/>
</dbReference>
<dbReference type="PATRIC" id="fig|68223.7.peg.5786"/>